<keyword evidence="1" id="KW-0267">Excision nuclease</keyword>
<dbReference type="SMART" id="SM00465">
    <property type="entry name" value="GIYc"/>
    <property type="match status" value="1"/>
</dbReference>
<accession>A0A2K9N7R5</accession>
<evidence type="ECO:0000256" key="2">
    <source>
        <dbReference type="SAM" id="MobiDB-lite"/>
    </source>
</evidence>
<dbReference type="HAMAP" id="MF_00203">
    <property type="entry name" value="UvrC"/>
    <property type="match status" value="1"/>
</dbReference>
<dbReference type="PROSITE" id="PS50165">
    <property type="entry name" value="UVRC"/>
    <property type="match status" value="1"/>
</dbReference>
<dbReference type="SUPFAM" id="SSF82771">
    <property type="entry name" value="GIY-YIG endonuclease"/>
    <property type="match status" value="1"/>
</dbReference>
<dbReference type="InterPro" id="IPR003583">
    <property type="entry name" value="Hlx-hairpin-Hlx_DNA-bd_motif"/>
</dbReference>
<dbReference type="InterPro" id="IPR036876">
    <property type="entry name" value="UVR_dom_sf"/>
</dbReference>
<dbReference type="InterPro" id="IPR001162">
    <property type="entry name" value="UvrC_RNase_H_dom"/>
</dbReference>
<dbReference type="FunFam" id="3.30.420.340:FF:000001">
    <property type="entry name" value="UvrABC system protein C"/>
    <property type="match status" value="1"/>
</dbReference>
<dbReference type="InterPro" id="IPR038476">
    <property type="entry name" value="UvrC_RNase_H_dom_sf"/>
</dbReference>
<dbReference type="KEGG" id="ncb:C0V82_02190"/>
<dbReference type="NCBIfam" id="TIGR00194">
    <property type="entry name" value="uvrC"/>
    <property type="match status" value="1"/>
</dbReference>
<dbReference type="OrthoDB" id="9804933at2"/>
<dbReference type="InterPro" id="IPR010994">
    <property type="entry name" value="RuvA_2-like"/>
</dbReference>
<dbReference type="Pfam" id="PF02151">
    <property type="entry name" value="UVR"/>
    <property type="match status" value="1"/>
</dbReference>
<dbReference type="Proteomes" id="UP000234752">
    <property type="component" value="Chromosome eg_1"/>
</dbReference>
<dbReference type="GO" id="GO:0005737">
    <property type="term" value="C:cytoplasm"/>
    <property type="evidence" value="ECO:0007669"/>
    <property type="project" value="UniProtKB-SubCell"/>
</dbReference>
<evidence type="ECO:0000256" key="1">
    <source>
        <dbReference type="HAMAP-Rule" id="MF_00203"/>
    </source>
</evidence>
<feature type="region of interest" description="Disordered" evidence="2">
    <location>
        <begin position="1"/>
        <end position="30"/>
    </location>
</feature>
<dbReference type="FunFam" id="3.40.1440.10:FF:000001">
    <property type="entry name" value="UvrABC system protein C"/>
    <property type="match status" value="1"/>
</dbReference>
<keyword evidence="1" id="KW-0963">Cytoplasm</keyword>
<comment type="subunit">
    <text evidence="1">Interacts with UvrB in an incision complex.</text>
</comment>
<dbReference type="InterPro" id="IPR004791">
    <property type="entry name" value="UvrC"/>
</dbReference>
<dbReference type="Gene3D" id="3.40.1440.10">
    <property type="entry name" value="GIY-YIG endonuclease"/>
    <property type="match status" value="1"/>
</dbReference>
<sequence>MIDDADHNPPAPLPPADAAAPTTAPGKRKRAVADLNRGVEIIKGYLRTLPDRPGVYRMLNDEGDALYVGKARSLKKRVTNYTMPVKLPIRLQRMIAETTQMEFVTTHTEVEALLLESNLIKKLMPRYNVLLRDDKTFPHILITGGQDYPQLTKHRGTRTEAGSYYGPFASAGAVNRVLTALQRAFQLRTCADTIFNSRTRPCLQFQIKRCTAPCVEKVTAFEYADQVKEAKQFLEGRSRDIQTALATDMQAAAEALDFERAAKLRDRIRALTAIQAHQDINVEGVDDADIIAAYQEGGSTCIQVFFFRGGRNYGNRAYFPSHDKVLEVEEVLASFIAQFYDNKAAPPLILVSHDLTEEALLQEALSVRAGSKVELHAPKRGDKKRLVDHAITNARDAHGRRLAETGSQAKLLAGVAEAFGLSDPPKRIEVYDNSHIQGAHAIGGMIVAGPDGFIKNAYRKFNIKAPEAAGDDFAMMREVFTRRFERALKEDPERAGETWPDLVLIDGGEGQLGVVMEVMAELGIEDVPLVAIAKGPDRDAGRERFFMPGRPPFGMEHKSPVLYYLQRLRDEAHRFAIGTHRAKREKAISASPLDEIQGIGPRRKKALLLHFGSARAVSRAGLADLQAVEGISEAVARIIYDHFHGEG</sequence>
<dbReference type="GO" id="GO:0009381">
    <property type="term" value="F:excinuclease ABC activity"/>
    <property type="evidence" value="ECO:0007669"/>
    <property type="project" value="UniProtKB-UniRule"/>
</dbReference>
<dbReference type="SUPFAM" id="SSF47781">
    <property type="entry name" value="RuvA domain 2-like"/>
    <property type="match status" value="1"/>
</dbReference>
<dbReference type="Pfam" id="PF08459">
    <property type="entry name" value="UvrC_RNaseH_dom"/>
    <property type="match status" value="1"/>
</dbReference>
<keyword evidence="4" id="KW-1185">Reference proteome</keyword>
<dbReference type="GO" id="GO:0009432">
    <property type="term" value="P:SOS response"/>
    <property type="evidence" value="ECO:0007669"/>
    <property type="project" value="UniProtKB-UniRule"/>
</dbReference>
<comment type="similarity">
    <text evidence="1">Belongs to the UvrC family.</text>
</comment>
<dbReference type="Gene3D" id="3.30.420.340">
    <property type="entry name" value="UvrC, RNAse H endonuclease domain"/>
    <property type="match status" value="1"/>
</dbReference>
<dbReference type="EMBL" id="CP025611">
    <property type="protein sequence ID" value="AUN29188.1"/>
    <property type="molecule type" value="Genomic_DNA"/>
</dbReference>
<dbReference type="InterPro" id="IPR000305">
    <property type="entry name" value="GIY-YIG_endonuc"/>
</dbReference>
<protein>
    <recommendedName>
        <fullName evidence="1">UvrABC system protein C</fullName>
        <shortName evidence="1">Protein UvrC</shortName>
    </recommendedName>
    <alternativeName>
        <fullName evidence="1">Excinuclease ABC subunit C</fullName>
    </alternativeName>
</protein>
<dbReference type="SUPFAM" id="SSF46600">
    <property type="entry name" value="C-terminal UvrC-binding domain of UvrB"/>
    <property type="match status" value="1"/>
</dbReference>
<organism evidence="3 4">
    <name type="scientific">Niveispirillum cyanobacteriorum</name>
    <dbReference type="NCBI Taxonomy" id="1612173"/>
    <lineage>
        <taxon>Bacteria</taxon>
        <taxon>Pseudomonadati</taxon>
        <taxon>Pseudomonadota</taxon>
        <taxon>Alphaproteobacteria</taxon>
        <taxon>Rhodospirillales</taxon>
        <taxon>Azospirillaceae</taxon>
        <taxon>Niveispirillum</taxon>
    </lineage>
</organism>
<keyword evidence="1" id="KW-0228">DNA excision</keyword>
<dbReference type="GO" id="GO:0009380">
    <property type="term" value="C:excinuclease repair complex"/>
    <property type="evidence" value="ECO:0007669"/>
    <property type="project" value="InterPro"/>
</dbReference>
<dbReference type="PANTHER" id="PTHR30562:SF1">
    <property type="entry name" value="UVRABC SYSTEM PROTEIN C"/>
    <property type="match status" value="1"/>
</dbReference>
<keyword evidence="1" id="KW-0234">DNA repair</keyword>
<gene>
    <name evidence="1" type="primary">uvrC</name>
    <name evidence="3" type="ORF">C0V82_02190</name>
</gene>
<dbReference type="GO" id="GO:0003677">
    <property type="term" value="F:DNA binding"/>
    <property type="evidence" value="ECO:0007669"/>
    <property type="project" value="UniProtKB-UniRule"/>
</dbReference>
<evidence type="ECO:0000313" key="3">
    <source>
        <dbReference type="EMBL" id="AUN29188.1"/>
    </source>
</evidence>
<dbReference type="GO" id="GO:0006289">
    <property type="term" value="P:nucleotide-excision repair"/>
    <property type="evidence" value="ECO:0007669"/>
    <property type="project" value="UniProtKB-UniRule"/>
</dbReference>
<dbReference type="Pfam" id="PF22920">
    <property type="entry name" value="UvrC_RNaseH"/>
    <property type="match status" value="1"/>
</dbReference>
<dbReference type="Pfam" id="PF14520">
    <property type="entry name" value="HHH_5"/>
    <property type="match status" value="1"/>
</dbReference>
<dbReference type="InterPro" id="IPR047296">
    <property type="entry name" value="GIY-YIG_UvrC_Cho"/>
</dbReference>
<dbReference type="RefSeq" id="WP_102110934.1">
    <property type="nucleotide sequence ID" value="NZ_BMGN01000004.1"/>
</dbReference>
<comment type="function">
    <text evidence="1">The UvrABC repair system catalyzes the recognition and processing of DNA lesions. UvrC both incises the 5' and 3' sides of the lesion. The N-terminal half is responsible for the 3' incision and the C-terminal half is responsible for the 5' incision.</text>
</comment>
<dbReference type="PROSITE" id="PS50164">
    <property type="entry name" value="GIY_YIG"/>
    <property type="match status" value="1"/>
</dbReference>
<dbReference type="CDD" id="cd10434">
    <property type="entry name" value="GIY-YIG_UvrC_Cho"/>
    <property type="match status" value="1"/>
</dbReference>
<dbReference type="Gene3D" id="1.10.150.20">
    <property type="entry name" value="5' to 3' exonuclease, C-terminal subdomain"/>
    <property type="match status" value="1"/>
</dbReference>
<dbReference type="InterPro" id="IPR035901">
    <property type="entry name" value="GIY-YIG_endonuc_sf"/>
</dbReference>
<name>A0A2K9N7R5_9PROT</name>
<feature type="compositionally biased region" description="Low complexity" evidence="2">
    <location>
        <begin position="16"/>
        <end position="25"/>
    </location>
</feature>
<dbReference type="AlphaFoldDB" id="A0A2K9N7R5"/>
<keyword evidence="1" id="KW-0742">SOS response</keyword>
<dbReference type="Gene3D" id="4.10.860.10">
    <property type="entry name" value="UVR domain"/>
    <property type="match status" value="1"/>
</dbReference>
<dbReference type="InterPro" id="IPR001943">
    <property type="entry name" value="UVR_dom"/>
</dbReference>
<dbReference type="InterPro" id="IPR050066">
    <property type="entry name" value="UvrABC_protein_C"/>
</dbReference>
<dbReference type="PANTHER" id="PTHR30562">
    <property type="entry name" value="UVRC/OXIDOREDUCTASE"/>
    <property type="match status" value="1"/>
</dbReference>
<proteinExistence type="inferred from homology"/>
<keyword evidence="1" id="KW-0227">DNA damage</keyword>
<dbReference type="Pfam" id="PF01541">
    <property type="entry name" value="GIY-YIG"/>
    <property type="match status" value="1"/>
</dbReference>
<dbReference type="PROSITE" id="PS50151">
    <property type="entry name" value="UVR"/>
    <property type="match status" value="1"/>
</dbReference>
<evidence type="ECO:0000313" key="4">
    <source>
        <dbReference type="Proteomes" id="UP000234752"/>
    </source>
</evidence>
<dbReference type="SMART" id="SM00278">
    <property type="entry name" value="HhH1"/>
    <property type="match status" value="2"/>
</dbReference>
<reference evidence="3 4" key="1">
    <citation type="submission" date="2017-12" db="EMBL/GenBank/DDBJ databases">
        <title>Genomes of bacteria within cyanobacterial aggregates.</title>
        <authorList>
            <person name="Cai H."/>
        </authorList>
    </citation>
    <scope>NUCLEOTIDE SEQUENCE [LARGE SCALE GENOMIC DNA]</scope>
    <source>
        <strain evidence="3 4">TH16</strain>
    </source>
</reference>
<dbReference type="NCBIfam" id="NF001824">
    <property type="entry name" value="PRK00558.1-5"/>
    <property type="match status" value="1"/>
</dbReference>
<comment type="subcellular location">
    <subcellularLocation>
        <location evidence="1">Cytoplasm</location>
    </subcellularLocation>
</comment>